<comment type="caution">
    <text evidence="2">The sequence shown here is derived from an EMBL/GenBank/DDBJ whole genome shotgun (WGS) entry which is preliminary data.</text>
</comment>
<keyword evidence="3" id="KW-1185">Reference proteome</keyword>
<keyword evidence="1" id="KW-0175">Coiled coil</keyword>
<dbReference type="Proteomes" id="UP000037035">
    <property type="component" value="Unassembled WGS sequence"/>
</dbReference>
<gene>
    <name evidence="2" type="ORF">VP01_969g1</name>
</gene>
<accession>A0A0L6U840</accession>
<dbReference type="EMBL" id="LAVV01015380">
    <property type="protein sequence ID" value="KNZ43935.1"/>
    <property type="molecule type" value="Genomic_DNA"/>
</dbReference>
<protein>
    <submittedName>
        <fullName evidence="2">Uncharacterized protein</fullName>
    </submittedName>
</protein>
<dbReference type="VEuPathDB" id="FungiDB:VP01_969g1"/>
<organism evidence="2 3">
    <name type="scientific">Puccinia sorghi</name>
    <dbReference type="NCBI Taxonomy" id="27349"/>
    <lineage>
        <taxon>Eukaryota</taxon>
        <taxon>Fungi</taxon>
        <taxon>Dikarya</taxon>
        <taxon>Basidiomycota</taxon>
        <taxon>Pucciniomycotina</taxon>
        <taxon>Pucciniomycetes</taxon>
        <taxon>Pucciniales</taxon>
        <taxon>Pucciniaceae</taxon>
        <taxon>Puccinia</taxon>
    </lineage>
</organism>
<feature type="coiled-coil region" evidence="1">
    <location>
        <begin position="69"/>
        <end position="103"/>
    </location>
</feature>
<dbReference type="AlphaFoldDB" id="A0A0L6U840"/>
<name>A0A0L6U840_9BASI</name>
<sequence length="120" mass="14111">MLSAEATAETHRYTLTYKGSTKFELTHQKCDMENGMAHLYAIQLKYANKTIQTLREEFYFLRKGDQQQKKEADEKILTLILENQALKSKLNILQMQLDMVKTQPFSFVTPEREKNHIQLL</sequence>
<reference evidence="2 3" key="1">
    <citation type="submission" date="2015-08" db="EMBL/GenBank/DDBJ databases">
        <title>Next Generation Sequencing and Analysis of the Genome of Puccinia sorghi L Schw, the Causal Agent of Maize Common Rust.</title>
        <authorList>
            <person name="Rochi L."/>
            <person name="Burguener G."/>
            <person name="Darino M."/>
            <person name="Turjanski A."/>
            <person name="Kreff E."/>
            <person name="Dieguez M.J."/>
            <person name="Sacco F."/>
        </authorList>
    </citation>
    <scope>NUCLEOTIDE SEQUENCE [LARGE SCALE GENOMIC DNA]</scope>
    <source>
        <strain evidence="2 3">RO10H11247</strain>
    </source>
</reference>
<evidence type="ECO:0000313" key="3">
    <source>
        <dbReference type="Proteomes" id="UP000037035"/>
    </source>
</evidence>
<evidence type="ECO:0000313" key="2">
    <source>
        <dbReference type="EMBL" id="KNZ43935.1"/>
    </source>
</evidence>
<evidence type="ECO:0000256" key="1">
    <source>
        <dbReference type="SAM" id="Coils"/>
    </source>
</evidence>
<proteinExistence type="predicted"/>